<dbReference type="EMBL" id="BKZW01000001">
    <property type="protein sequence ID" value="GER85965.1"/>
    <property type="molecule type" value="Genomic_DNA"/>
</dbReference>
<organism evidence="9 10">
    <name type="scientific">Dictyobacter vulcani</name>
    <dbReference type="NCBI Taxonomy" id="2607529"/>
    <lineage>
        <taxon>Bacteria</taxon>
        <taxon>Bacillati</taxon>
        <taxon>Chloroflexota</taxon>
        <taxon>Ktedonobacteria</taxon>
        <taxon>Ktedonobacterales</taxon>
        <taxon>Dictyobacteraceae</taxon>
        <taxon>Dictyobacter</taxon>
    </lineage>
</organism>
<dbReference type="GO" id="GO:0022857">
    <property type="term" value="F:transmembrane transporter activity"/>
    <property type="evidence" value="ECO:0007669"/>
    <property type="project" value="InterPro"/>
</dbReference>
<feature type="transmembrane region" description="Helical" evidence="8">
    <location>
        <begin position="6"/>
        <end position="34"/>
    </location>
</feature>
<evidence type="ECO:0000313" key="9">
    <source>
        <dbReference type="EMBL" id="GER85965.1"/>
    </source>
</evidence>
<comment type="similarity">
    <text evidence="2">Belongs to the binding-protein-dependent transport system permease family. FecCD subfamily.</text>
</comment>
<evidence type="ECO:0000256" key="8">
    <source>
        <dbReference type="SAM" id="Phobius"/>
    </source>
</evidence>
<comment type="subcellular location">
    <subcellularLocation>
        <location evidence="1">Cell membrane</location>
        <topology evidence="1">Multi-pass membrane protein</topology>
    </subcellularLocation>
</comment>
<comment type="caution">
    <text evidence="9">The sequence shown here is derived from an EMBL/GenBank/DDBJ whole genome shotgun (WGS) entry which is preliminary data.</text>
</comment>
<keyword evidence="4" id="KW-1003">Cell membrane</keyword>
<evidence type="ECO:0000256" key="6">
    <source>
        <dbReference type="ARBA" id="ARBA00022989"/>
    </source>
</evidence>
<dbReference type="AlphaFoldDB" id="A0A5J4KF98"/>
<keyword evidence="7 8" id="KW-0472">Membrane</keyword>
<evidence type="ECO:0000256" key="2">
    <source>
        <dbReference type="ARBA" id="ARBA00007935"/>
    </source>
</evidence>
<dbReference type="GO" id="GO:0005886">
    <property type="term" value="C:plasma membrane"/>
    <property type="evidence" value="ECO:0007669"/>
    <property type="project" value="UniProtKB-SubCell"/>
</dbReference>
<protein>
    <submittedName>
        <fullName evidence="9">Uncharacterized protein</fullName>
    </submittedName>
</protein>
<evidence type="ECO:0000313" key="10">
    <source>
        <dbReference type="Proteomes" id="UP000326912"/>
    </source>
</evidence>
<keyword evidence="3" id="KW-0813">Transport</keyword>
<evidence type="ECO:0000256" key="4">
    <source>
        <dbReference type="ARBA" id="ARBA00022475"/>
    </source>
</evidence>
<dbReference type="Pfam" id="PF01032">
    <property type="entry name" value="FecCD"/>
    <property type="match status" value="1"/>
</dbReference>
<evidence type="ECO:0000256" key="3">
    <source>
        <dbReference type="ARBA" id="ARBA00022448"/>
    </source>
</evidence>
<dbReference type="InterPro" id="IPR000522">
    <property type="entry name" value="ABC_transptr_permease_BtuC"/>
</dbReference>
<name>A0A5J4KF98_9CHLR</name>
<dbReference type="Proteomes" id="UP000326912">
    <property type="component" value="Unassembled WGS sequence"/>
</dbReference>
<reference evidence="9 10" key="1">
    <citation type="submission" date="2019-10" db="EMBL/GenBank/DDBJ databases">
        <title>Dictyobacter vulcani sp. nov., within the class Ktedonobacteria, isolated from soil of volcanic Mt. Zao.</title>
        <authorList>
            <person name="Zheng Y."/>
            <person name="Wang C.M."/>
            <person name="Sakai Y."/>
            <person name="Abe K."/>
            <person name="Yokota A."/>
            <person name="Yabe S."/>
        </authorList>
    </citation>
    <scope>NUCLEOTIDE SEQUENCE [LARGE SCALE GENOMIC DNA]</scope>
    <source>
        <strain evidence="9 10">W12</strain>
    </source>
</reference>
<evidence type="ECO:0000256" key="7">
    <source>
        <dbReference type="ARBA" id="ARBA00023136"/>
    </source>
</evidence>
<dbReference type="InterPro" id="IPR037294">
    <property type="entry name" value="ABC_BtuC-like"/>
</dbReference>
<keyword evidence="6 8" id="KW-1133">Transmembrane helix</keyword>
<dbReference type="PANTHER" id="PTHR30472:SF25">
    <property type="entry name" value="ABC TRANSPORTER PERMEASE PROTEIN MJ0876-RELATED"/>
    <property type="match status" value="1"/>
</dbReference>
<accession>A0A5J4KF98</accession>
<gene>
    <name evidence="9" type="ORF">KDW_01270</name>
</gene>
<dbReference type="SUPFAM" id="SSF81345">
    <property type="entry name" value="ABC transporter involved in vitamin B12 uptake, BtuC"/>
    <property type="match status" value="1"/>
</dbReference>
<dbReference type="Gene3D" id="1.10.3470.10">
    <property type="entry name" value="ABC transporter involved in vitamin B12 uptake, BtuC"/>
    <property type="match status" value="1"/>
</dbReference>
<proteinExistence type="inferred from homology"/>
<sequence>MHVEWTKFLIVIVASLLTAAAVSISGLVGFVGLVTPHFMRLLLGPRHRTLLPASALGERFS</sequence>
<evidence type="ECO:0000256" key="5">
    <source>
        <dbReference type="ARBA" id="ARBA00022692"/>
    </source>
</evidence>
<dbReference type="PANTHER" id="PTHR30472">
    <property type="entry name" value="FERRIC ENTEROBACTIN TRANSPORT SYSTEM PERMEASE PROTEIN"/>
    <property type="match status" value="1"/>
</dbReference>
<keyword evidence="10" id="KW-1185">Reference proteome</keyword>
<evidence type="ECO:0000256" key="1">
    <source>
        <dbReference type="ARBA" id="ARBA00004651"/>
    </source>
</evidence>
<keyword evidence="5 8" id="KW-0812">Transmembrane</keyword>